<dbReference type="AlphaFoldDB" id="B8HW64"/>
<dbReference type="EMBL" id="CP001344">
    <property type="protein sequence ID" value="ACL44643.1"/>
    <property type="molecule type" value="Genomic_DNA"/>
</dbReference>
<name>B8HW64_CYAP4</name>
<accession>B8HW64</accession>
<dbReference type="STRING" id="395961.Cyan7425_2284"/>
<organism evidence="1">
    <name type="scientific">Cyanothece sp. (strain PCC 7425 / ATCC 29141)</name>
    <dbReference type="NCBI Taxonomy" id="395961"/>
    <lineage>
        <taxon>Bacteria</taxon>
        <taxon>Bacillati</taxon>
        <taxon>Cyanobacteriota</taxon>
        <taxon>Cyanophyceae</taxon>
        <taxon>Gomontiellales</taxon>
        <taxon>Cyanothecaceae</taxon>
        <taxon>Cyanothece</taxon>
    </lineage>
</organism>
<dbReference type="HOGENOM" id="CLU_2272724_0_0_3"/>
<protein>
    <submittedName>
        <fullName evidence="1">Uncharacterized protein</fullName>
    </submittedName>
</protein>
<dbReference type="KEGG" id="cyn:Cyan7425_2284"/>
<proteinExistence type="predicted"/>
<reference evidence="1" key="1">
    <citation type="submission" date="2009-01" db="EMBL/GenBank/DDBJ databases">
        <title>Complete sequence of chromosome Cyanothece sp. PCC 7425.</title>
        <authorList>
            <consortium name="US DOE Joint Genome Institute"/>
            <person name="Lucas S."/>
            <person name="Copeland A."/>
            <person name="Lapidus A."/>
            <person name="Glavina del Rio T."/>
            <person name="Dalin E."/>
            <person name="Tice H."/>
            <person name="Bruce D."/>
            <person name="Goodwin L."/>
            <person name="Pitluck S."/>
            <person name="Sims D."/>
            <person name="Meineke L."/>
            <person name="Brettin T."/>
            <person name="Detter J.C."/>
            <person name="Han C."/>
            <person name="Larimer F."/>
            <person name="Land M."/>
            <person name="Hauser L."/>
            <person name="Kyrpides N."/>
            <person name="Ovchinnikova G."/>
            <person name="Liberton M."/>
            <person name="Stoeckel J."/>
            <person name="Banerjee A."/>
            <person name="Singh A."/>
            <person name="Page L."/>
            <person name="Sato H."/>
            <person name="Zhao L."/>
            <person name="Sherman L."/>
            <person name="Pakrasi H."/>
            <person name="Richardson P."/>
        </authorList>
    </citation>
    <scope>NUCLEOTIDE SEQUENCE</scope>
    <source>
        <strain evidence="1">PCC 7425</strain>
    </source>
</reference>
<gene>
    <name evidence="1" type="ordered locus">Cyan7425_2284</name>
</gene>
<sequence length="102" mass="11968">MHPQKKQIRHLQQAEVGRWLSDSKAKVGLYKEALDIYNLPELDKLYNLSKLERFILNIVDWSEALEEVETLLFIRVLLESTSIASWVSPTWAEVNQKLLQIF</sequence>
<evidence type="ECO:0000313" key="1">
    <source>
        <dbReference type="EMBL" id="ACL44643.1"/>
    </source>
</evidence>